<evidence type="ECO:0000256" key="5">
    <source>
        <dbReference type="PROSITE-ProRule" id="PRU00169"/>
    </source>
</evidence>
<dbReference type="SMART" id="SM00448">
    <property type="entry name" value="REC"/>
    <property type="match status" value="1"/>
</dbReference>
<keyword evidence="10" id="KW-1185">Reference proteome</keyword>
<keyword evidence="2" id="KW-0805">Transcription regulation</keyword>
<organism evidence="9 10">
    <name type="scientific">Paenibacillus phyllosphaerae</name>
    <dbReference type="NCBI Taxonomy" id="274593"/>
    <lineage>
        <taxon>Bacteria</taxon>
        <taxon>Bacillati</taxon>
        <taxon>Bacillota</taxon>
        <taxon>Bacilli</taxon>
        <taxon>Bacillales</taxon>
        <taxon>Paenibacillaceae</taxon>
        <taxon>Paenibacillus</taxon>
    </lineage>
</organism>
<proteinExistence type="predicted"/>
<dbReference type="GO" id="GO:0006355">
    <property type="term" value="P:regulation of DNA-templated transcription"/>
    <property type="evidence" value="ECO:0007669"/>
    <property type="project" value="InterPro"/>
</dbReference>
<evidence type="ECO:0000259" key="8">
    <source>
        <dbReference type="PROSITE" id="PS50110"/>
    </source>
</evidence>
<dbReference type="InterPro" id="IPR011006">
    <property type="entry name" value="CheY-like_superfamily"/>
</dbReference>
<dbReference type="InterPro" id="IPR039420">
    <property type="entry name" value="WalR-like"/>
</dbReference>
<dbReference type="InterPro" id="IPR001789">
    <property type="entry name" value="Sig_transdc_resp-reg_receiver"/>
</dbReference>
<dbReference type="PROSITE" id="PS50110">
    <property type="entry name" value="RESPONSE_REGULATORY"/>
    <property type="match status" value="1"/>
</dbReference>
<evidence type="ECO:0000256" key="4">
    <source>
        <dbReference type="ARBA" id="ARBA00023163"/>
    </source>
</evidence>
<keyword evidence="3" id="KW-0238">DNA-binding</keyword>
<evidence type="ECO:0000256" key="1">
    <source>
        <dbReference type="ARBA" id="ARBA00022553"/>
    </source>
</evidence>
<dbReference type="GO" id="GO:0000160">
    <property type="term" value="P:phosphorelay signal transduction system"/>
    <property type="evidence" value="ECO:0007669"/>
    <property type="project" value="InterPro"/>
</dbReference>
<keyword evidence="6" id="KW-0175">Coiled coil</keyword>
<dbReference type="CDD" id="cd06170">
    <property type="entry name" value="LuxR_C_like"/>
    <property type="match status" value="1"/>
</dbReference>
<dbReference type="AlphaFoldDB" id="A0A7W5FMR9"/>
<evidence type="ECO:0000256" key="2">
    <source>
        <dbReference type="ARBA" id="ARBA00023015"/>
    </source>
</evidence>
<dbReference type="PRINTS" id="PR00038">
    <property type="entry name" value="HTHLUXR"/>
</dbReference>
<gene>
    <name evidence="9" type="ORF">FHS18_002361</name>
</gene>
<dbReference type="PANTHER" id="PTHR43214">
    <property type="entry name" value="TWO-COMPONENT RESPONSE REGULATOR"/>
    <property type="match status" value="1"/>
</dbReference>
<keyword evidence="4" id="KW-0804">Transcription</keyword>
<dbReference type="Proteomes" id="UP000570361">
    <property type="component" value="Unassembled WGS sequence"/>
</dbReference>
<dbReference type="InterPro" id="IPR058245">
    <property type="entry name" value="NreC/VraR/RcsB-like_REC"/>
</dbReference>
<dbReference type="Gene3D" id="3.40.50.2300">
    <property type="match status" value="1"/>
</dbReference>
<dbReference type="InterPro" id="IPR000792">
    <property type="entry name" value="Tscrpt_reg_LuxR_C"/>
</dbReference>
<dbReference type="SUPFAM" id="SSF46894">
    <property type="entry name" value="C-terminal effector domain of the bipartite response regulators"/>
    <property type="match status" value="1"/>
</dbReference>
<feature type="domain" description="HTH luxR-type" evidence="7">
    <location>
        <begin position="140"/>
        <end position="205"/>
    </location>
</feature>
<dbReference type="CDD" id="cd17535">
    <property type="entry name" value="REC_NarL-like"/>
    <property type="match status" value="1"/>
</dbReference>
<keyword evidence="1 5" id="KW-0597">Phosphoprotein</keyword>
<evidence type="ECO:0000256" key="6">
    <source>
        <dbReference type="SAM" id="Coils"/>
    </source>
</evidence>
<feature type="modified residue" description="4-aspartylphosphate" evidence="5">
    <location>
        <position position="57"/>
    </location>
</feature>
<dbReference type="RefSeq" id="WP_409348547.1">
    <property type="nucleotide sequence ID" value="NZ_JACHXK010000004.1"/>
</dbReference>
<evidence type="ECO:0000256" key="3">
    <source>
        <dbReference type="ARBA" id="ARBA00023125"/>
    </source>
</evidence>
<evidence type="ECO:0000313" key="10">
    <source>
        <dbReference type="Proteomes" id="UP000570361"/>
    </source>
</evidence>
<protein>
    <submittedName>
        <fullName evidence="9">NarL family two-component system response regulator LiaR</fullName>
    </submittedName>
</protein>
<dbReference type="EMBL" id="JACHXK010000004">
    <property type="protein sequence ID" value="MBB3110294.1"/>
    <property type="molecule type" value="Genomic_DNA"/>
</dbReference>
<comment type="caution">
    <text evidence="9">The sequence shown here is derived from an EMBL/GenBank/DDBJ whole genome shotgun (WGS) entry which is preliminary data.</text>
</comment>
<dbReference type="Pfam" id="PF00196">
    <property type="entry name" value="GerE"/>
    <property type="match status" value="1"/>
</dbReference>
<feature type="domain" description="Response regulatory" evidence="8">
    <location>
        <begin position="6"/>
        <end position="123"/>
    </location>
</feature>
<feature type="coiled-coil region" evidence="6">
    <location>
        <begin position="133"/>
        <end position="160"/>
    </location>
</feature>
<dbReference type="InterPro" id="IPR016032">
    <property type="entry name" value="Sig_transdc_resp-reg_C-effctor"/>
</dbReference>
<reference evidence="9 10" key="1">
    <citation type="submission" date="2020-08" db="EMBL/GenBank/DDBJ databases">
        <title>Genomic Encyclopedia of Type Strains, Phase III (KMG-III): the genomes of soil and plant-associated and newly described type strains.</title>
        <authorList>
            <person name="Whitman W."/>
        </authorList>
    </citation>
    <scope>NUCLEOTIDE SEQUENCE [LARGE SCALE GENOMIC DNA]</scope>
    <source>
        <strain evidence="9 10">CECT 5862</strain>
    </source>
</reference>
<dbReference type="PROSITE" id="PS50043">
    <property type="entry name" value="HTH_LUXR_2"/>
    <property type="match status" value="1"/>
</dbReference>
<name>A0A7W5FMR9_9BACL</name>
<accession>A0A7W5FMR9</accession>
<dbReference type="Pfam" id="PF00072">
    <property type="entry name" value="Response_reg"/>
    <property type="match status" value="1"/>
</dbReference>
<evidence type="ECO:0000313" key="9">
    <source>
        <dbReference type="EMBL" id="MBB3110294.1"/>
    </source>
</evidence>
<dbReference type="SMART" id="SM00421">
    <property type="entry name" value="HTH_LUXR"/>
    <property type="match status" value="1"/>
</dbReference>
<evidence type="ECO:0000259" key="7">
    <source>
        <dbReference type="PROSITE" id="PS50043"/>
    </source>
</evidence>
<dbReference type="GO" id="GO:0003677">
    <property type="term" value="F:DNA binding"/>
    <property type="evidence" value="ECO:0007669"/>
    <property type="project" value="UniProtKB-KW"/>
</dbReference>
<dbReference type="SUPFAM" id="SSF52172">
    <property type="entry name" value="CheY-like"/>
    <property type="match status" value="1"/>
</dbReference>
<sequence length="213" mass="24537">MLKHIRVFMVEDDPDWIKAMTAFLNREEDLLVVGAATNAEEAIGLARTLDFDIVLMDIQLSDQGHDGIYTAMEVHDIHPAKIIMLTSMQDEQTMTKAFTAGAINYLDKTRYLELPHAIRAAYHHPTAMEALLKEFARLKREEQLKELTVAEREVFELIEEGYTQTQIEKKLFKAESTLKNQVNKILKKFGVRSSKEAIEKVRKRGLHNPKEER</sequence>